<evidence type="ECO:0000313" key="2">
    <source>
        <dbReference type="EMBL" id="SQI26663.1"/>
    </source>
</evidence>
<organism evidence="2 3">
    <name type="scientific">Salmonella enterica subsp. arizonae</name>
    <dbReference type="NCBI Taxonomy" id="59203"/>
    <lineage>
        <taxon>Bacteria</taxon>
        <taxon>Pseudomonadati</taxon>
        <taxon>Pseudomonadota</taxon>
        <taxon>Gammaproteobacteria</taxon>
        <taxon>Enterobacterales</taxon>
        <taxon>Enterobacteriaceae</taxon>
        <taxon>Salmonella</taxon>
    </lineage>
</organism>
<reference evidence="2 3" key="1">
    <citation type="submission" date="2018-06" db="EMBL/GenBank/DDBJ databases">
        <authorList>
            <consortium name="Pathogen Informatics"/>
            <person name="Doyle S."/>
        </authorList>
    </citation>
    <scope>NUCLEOTIDE SEQUENCE [LARGE SCALE GENOMIC DNA]</scope>
    <source>
        <strain evidence="2 3">NCTC7307</strain>
    </source>
</reference>
<keyword evidence="1" id="KW-0472">Membrane</keyword>
<protein>
    <submittedName>
        <fullName evidence="2">Cation transporter</fullName>
    </submittedName>
</protein>
<proteinExistence type="predicted"/>
<sequence>MVDPLEFTKTYVKAGIALLAVVVISVLIGYWLHGKIRAKRRNPLNRFLIRLYHPLLLKVLPWRERLEGGRYINMDIDR</sequence>
<gene>
    <name evidence="2" type="primary">cusA</name>
    <name evidence="2" type="ORF">NCTC7307_04029</name>
</gene>
<keyword evidence="3" id="KW-1185">Reference proteome</keyword>
<evidence type="ECO:0000313" key="3">
    <source>
        <dbReference type="Proteomes" id="UP000248731"/>
    </source>
</evidence>
<dbReference type="AlphaFoldDB" id="A0A2X4TI41"/>
<dbReference type="EMBL" id="LS483466">
    <property type="protein sequence ID" value="SQI26663.1"/>
    <property type="molecule type" value="Genomic_DNA"/>
</dbReference>
<dbReference type="Proteomes" id="UP000248731">
    <property type="component" value="Chromosome 1"/>
</dbReference>
<keyword evidence="1" id="KW-0812">Transmembrane</keyword>
<name>A0A2X4TI41_SALER</name>
<evidence type="ECO:0000256" key="1">
    <source>
        <dbReference type="SAM" id="Phobius"/>
    </source>
</evidence>
<keyword evidence="1" id="KW-1133">Transmembrane helix</keyword>
<accession>A0A2X4TI41</accession>
<feature type="transmembrane region" description="Helical" evidence="1">
    <location>
        <begin position="12"/>
        <end position="32"/>
    </location>
</feature>